<accession>A3V6B3</accession>
<keyword evidence="1" id="KW-0812">Transmembrane</keyword>
<feature type="transmembrane region" description="Helical" evidence="1">
    <location>
        <begin position="148"/>
        <end position="174"/>
    </location>
</feature>
<evidence type="ECO:0000313" key="3">
    <source>
        <dbReference type="Proteomes" id="UP000004507"/>
    </source>
</evidence>
<dbReference type="HOGENOM" id="CLU_1446654_0_0_5"/>
<keyword evidence="1" id="KW-1133">Transmembrane helix</keyword>
<keyword evidence="3" id="KW-1185">Reference proteome</keyword>
<dbReference type="EMBL" id="AAMS01000005">
    <property type="protein sequence ID" value="EAQ06437.1"/>
    <property type="molecule type" value="Genomic_DNA"/>
</dbReference>
<proteinExistence type="predicted"/>
<dbReference type="Proteomes" id="UP000004507">
    <property type="component" value="Unassembled WGS sequence"/>
</dbReference>
<evidence type="ECO:0000313" key="2">
    <source>
        <dbReference type="EMBL" id="EAQ06437.1"/>
    </source>
</evidence>
<dbReference type="OrthoDB" id="7849442at2"/>
<dbReference type="STRING" id="314232.SKA53_05098"/>
<feature type="transmembrane region" description="Helical" evidence="1">
    <location>
        <begin position="50"/>
        <end position="76"/>
    </location>
</feature>
<dbReference type="RefSeq" id="WP_007204975.1">
    <property type="nucleotide sequence ID" value="NZ_CH672414.1"/>
</dbReference>
<evidence type="ECO:0000256" key="1">
    <source>
        <dbReference type="SAM" id="Phobius"/>
    </source>
</evidence>
<dbReference type="eggNOG" id="ENOG50331EH">
    <property type="taxonomic scope" value="Bacteria"/>
</dbReference>
<comment type="caution">
    <text evidence="2">The sequence shown here is derived from an EMBL/GenBank/DDBJ whole genome shotgun (WGS) entry which is preliminary data.</text>
</comment>
<feature type="transmembrane region" description="Helical" evidence="1">
    <location>
        <begin position="121"/>
        <end position="142"/>
    </location>
</feature>
<reference evidence="2 3" key="1">
    <citation type="submission" date="2006-01" db="EMBL/GenBank/DDBJ databases">
        <authorList>
            <person name="Hagstrom A."/>
            <person name="Ferriera S."/>
            <person name="Johnson J."/>
            <person name="Kravitz S."/>
            <person name="Halpern A."/>
            <person name="Remington K."/>
            <person name="Beeson K."/>
            <person name="Tran B."/>
            <person name="Rogers Y.-H."/>
            <person name="Friedman R."/>
            <person name="Venter J.C."/>
        </authorList>
    </citation>
    <scope>NUCLEOTIDE SEQUENCE [LARGE SCALE GENOMIC DNA]</scope>
    <source>
        <strain evidence="2 3">SKA53</strain>
    </source>
</reference>
<sequence>MTFSLPAFLCVTAAYIGSFVLVILLIAPVQKTVFPQGFELGSLIFLPHGVRILSFLFFGWMGFIYLLPGSVLMWIVLAYGAGQVGYHISGTAVSLISCYVAVTLACRLFKNVWASSGRFSWQQVMIAGVFGSVMSAAGFSALNFSPPSLLIMLSHIIGDVIGLFVILFLLMIMFRQIDRFLTKTHRLN</sequence>
<dbReference type="AlphaFoldDB" id="A3V6B3"/>
<protein>
    <submittedName>
        <fullName evidence="2">Uncharacterized protein</fullName>
    </submittedName>
</protein>
<feature type="transmembrane region" description="Helical" evidence="1">
    <location>
        <begin position="88"/>
        <end position="109"/>
    </location>
</feature>
<keyword evidence="1" id="KW-0472">Membrane</keyword>
<organism evidence="2 3">
    <name type="scientific">Yoonia vestfoldensis SKA53</name>
    <dbReference type="NCBI Taxonomy" id="314232"/>
    <lineage>
        <taxon>Bacteria</taxon>
        <taxon>Pseudomonadati</taxon>
        <taxon>Pseudomonadota</taxon>
        <taxon>Alphaproteobacteria</taxon>
        <taxon>Rhodobacterales</taxon>
        <taxon>Paracoccaceae</taxon>
        <taxon>Yoonia</taxon>
    </lineage>
</organism>
<feature type="transmembrane region" description="Helical" evidence="1">
    <location>
        <begin position="6"/>
        <end position="29"/>
    </location>
</feature>
<name>A3V6B3_9RHOB</name>
<gene>
    <name evidence="2" type="ORF">SKA53_05098</name>
</gene>